<dbReference type="PROSITE" id="PS50110">
    <property type="entry name" value="RESPONSE_REGULATORY"/>
    <property type="match status" value="1"/>
</dbReference>
<dbReference type="SMART" id="SM00448">
    <property type="entry name" value="REC"/>
    <property type="match status" value="1"/>
</dbReference>
<dbReference type="Gene3D" id="3.40.50.2300">
    <property type="match status" value="1"/>
</dbReference>
<gene>
    <name evidence="5" type="ORF">SAMN02194393_03486</name>
</gene>
<dbReference type="OrthoDB" id="1684633at2"/>
<dbReference type="AlphaFoldDB" id="A0A1T5LZ63"/>
<reference evidence="5 6" key="1">
    <citation type="submission" date="2017-02" db="EMBL/GenBank/DDBJ databases">
        <authorList>
            <person name="Peterson S.W."/>
        </authorList>
    </citation>
    <scope>NUCLEOTIDE SEQUENCE [LARGE SCALE GENOMIC DNA]</scope>
    <source>
        <strain evidence="5 6">M1</strain>
    </source>
</reference>
<evidence type="ECO:0000256" key="1">
    <source>
        <dbReference type="ARBA" id="ARBA00018672"/>
    </source>
</evidence>
<dbReference type="InterPro" id="IPR052048">
    <property type="entry name" value="ST_Response_Regulator"/>
</dbReference>
<comment type="function">
    <text evidence="2">May play the central regulatory role in sporulation. It may be an element of the effector pathway responsible for the activation of sporulation genes in response to nutritional stress. Spo0A may act in concert with spo0H (a sigma factor) to control the expression of some genes that are critical to the sporulation process.</text>
</comment>
<dbReference type="PANTHER" id="PTHR43228">
    <property type="entry name" value="TWO-COMPONENT RESPONSE REGULATOR"/>
    <property type="match status" value="1"/>
</dbReference>
<evidence type="ECO:0000256" key="2">
    <source>
        <dbReference type="ARBA" id="ARBA00024867"/>
    </source>
</evidence>
<evidence type="ECO:0000259" key="4">
    <source>
        <dbReference type="PROSITE" id="PS50110"/>
    </source>
</evidence>
<dbReference type="GO" id="GO:0000160">
    <property type="term" value="P:phosphorelay signal transduction system"/>
    <property type="evidence" value="ECO:0007669"/>
    <property type="project" value="InterPro"/>
</dbReference>
<dbReference type="PANTHER" id="PTHR43228:SF8">
    <property type="entry name" value="TRANSCRIPTIONAL REGULATORY PROTEIN GLNL"/>
    <property type="match status" value="1"/>
</dbReference>
<dbReference type="InterPro" id="IPR011006">
    <property type="entry name" value="CheY-like_superfamily"/>
</dbReference>
<dbReference type="InterPro" id="IPR013972">
    <property type="entry name" value="YcbB"/>
</dbReference>
<dbReference type="EMBL" id="FUZT01000009">
    <property type="protein sequence ID" value="SKC80838.1"/>
    <property type="molecule type" value="Genomic_DNA"/>
</dbReference>
<sequence>MKNSIFVVDDDKGIVNVLNNIINENFPNEFVGMATTGSKAIKEISSLKPDIILLDYLLPDKDGLDVIREIQTLYFPTIIMISEVSDKNMIAKAYNHNIEFFINKPINVIEVITIINKAKRNIMMKSIIDSFKDTFSNIDYLTKLENNSSDNYVKNKIKKFYSRLGIIGETGCDDLIKAIIWVNKLDGNKYKLSDMYKALVDNPKDKTQLYAVEQRIRRTISKSFNIMASLGIEDYMNPVFENYGPQLFDFNELRKQMNYLRGNSLKQGKINIRKFIESSIILIKDSI</sequence>
<evidence type="ECO:0000256" key="3">
    <source>
        <dbReference type="PROSITE-ProRule" id="PRU00169"/>
    </source>
</evidence>
<dbReference type="SUPFAM" id="SSF52172">
    <property type="entry name" value="CheY-like"/>
    <property type="match status" value="1"/>
</dbReference>
<keyword evidence="6" id="KW-1185">Reference proteome</keyword>
<proteinExistence type="predicted"/>
<dbReference type="Pfam" id="PF08664">
    <property type="entry name" value="YcbB"/>
    <property type="match status" value="1"/>
</dbReference>
<keyword evidence="3" id="KW-0597">Phosphoprotein</keyword>
<feature type="modified residue" description="4-aspartylphosphate" evidence="3">
    <location>
        <position position="55"/>
    </location>
</feature>
<dbReference type="RefSeq" id="WP_079493284.1">
    <property type="nucleotide sequence ID" value="NZ_FUZT01000009.1"/>
</dbReference>
<dbReference type="Proteomes" id="UP000190285">
    <property type="component" value="Unassembled WGS sequence"/>
</dbReference>
<feature type="domain" description="Response regulatory" evidence="4">
    <location>
        <begin position="4"/>
        <end position="119"/>
    </location>
</feature>
<dbReference type="STRING" id="36842.SAMN02194393_03486"/>
<organism evidence="5 6">
    <name type="scientific">Maledivibacter halophilus</name>
    <dbReference type="NCBI Taxonomy" id="36842"/>
    <lineage>
        <taxon>Bacteria</taxon>
        <taxon>Bacillati</taxon>
        <taxon>Bacillota</taxon>
        <taxon>Clostridia</taxon>
        <taxon>Peptostreptococcales</taxon>
        <taxon>Caminicellaceae</taxon>
        <taxon>Maledivibacter</taxon>
    </lineage>
</organism>
<accession>A0A1T5LZ63</accession>
<protein>
    <recommendedName>
        <fullName evidence="1">Stage 0 sporulation protein A homolog</fullName>
    </recommendedName>
</protein>
<name>A0A1T5LZ63_9FIRM</name>
<dbReference type="Pfam" id="PF00072">
    <property type="entry name" value="Response_reg"/>
    <property type="match status" value="1"/>
</dbReference>
<evidence type="ECO:0000313" key="6">
    <source>
        <dbReference type="Proteomes" id="UP000190285"/>
    </source>
</evidence>
<dbReference type="InterPro" id="IPR001789">
    <property type="entry name" value="Sig_transdc_resp-reg_receiver"/>
</dbReference>
<evidence type="ECO:0000313" key="5">
    <source>
        <dbReference type="EMBL" id="SKC80838.1"/>
    </source>
</evidence>